<evidence type="ECO:0000256" key="7">
    <source>
        <dbReference type="ARBA" id="ARBA00048924"/>
    </source>
</evidence>
<dbReference type="RefSeq" id="WP_038854361.1">
    <property type="nucleotide sequence ID" value="NZ_CP016340.1"/>
</dbReference>
<dbReference type="eggNOG" id="COG0456">
    <property type="taxonomic scope" value="Bacteria"/>
</dbReference>
<dbReference type="GeneID" id="56588726"/>
<evidence type="ECO:0000313" key="12">
    <source>
        <dbReference type="Proteomes" id="UP000076825"/>
    </source>
</evidence>
<organism evidence="11 12">
    <name type="scientific">Bordetella trematum</name>
    <dbReference type="NCBI Taxonomy" id="123899"/>
    <lineage>
        <taxon>Bacteria</taxon>
        <taxon>Pseudomonadati</taxon>
        <taxon>Pseudomonadota</taxon>
        <taxon>Betaproteobacteria</taxon>
        <taxon>Burkholderiales</taxon>
        <taxon>Alcaligenaceae</taxon>
        <taxon>Bordetella</taxon>
    </lineage>
</organism>
<evidence type="ECO:0000256" key="9">
    <source>
        <dbReference type="SAM" id="MobiDB-lite"/>
    </source>
</evidence>
<dbReference type="InterPro" id="IPR012772">
    <property type="entry name" value="Ectoine_EctA"/>
</dbReference>
<dbReference type="InterPro" id="IPR000182">
    <property type="entry name" value="GNAT_dom"/>
</dbReference>
<keyword evidence="5 8" id="KW-0808">Transferase</keyword>
<dbReference type="STRING" id="123899.SAMEA3906487_04059"/>
<dbReference type="Pfam" id="PF00583">
    <property type="entry name" value="Acetyltransf_1"/>
    <property type="match status" value="1"/>
</dbReference>
<feature type="region of interest" description="Disordered" evidence="9">
    <location>
        <begin position="1"/>
        <end position="32"/>
    </location>
</feature>
<keyword evidence="12" id="KW-1185">Reference proteome</keyword>
<dbReference type="EMBL" id="LT546645">
    <property type="protein sequence ID" value="SAI74129.1"/>
    <property type="molecule type" value="Genomic_DNA"/>
</dbReference>
<dbReference type="UniPathway" id="UPA00067">
    <property type="reaction ID" value="UER00122"/>
</dbReference>
<gene>
    <name evidence="8 11" type="primary">ectA</name>
    <name evidence="11" type="ORF">SAMEA3906487_04059</name>
</gene>
<protein>
    <recommendedName>
        <fullName evidence="4 8">L-2,4-diaminobutyric acid acetyltransferase</fullName>
        <shortName evidence="8">DABA acetyltransferase</shortName>
        <ecNumber evidence="3 8">2.3.1.178</ecNumber>
    </recommendedName>
</protein>
<comment type="pathway">
    <text evidence="1 8">Amine and polyamine biosynthesis; ectoine biosynthesis; L-ectoine from L-aspartate 4-semialdehyde: step 2/3.</text>
</comment>
<dbReference type="AlphaFoldDB" id="A0A157SUK7"/>
<dbReference type="SUPFAM" id="SSF55729">
    <property type="entry name" value="Acyl-CoA N-acyltransferases (Nat)"/>
    <property type="match status" value="1"/>
</dbReference>
<evidence type="ECO:0000256" key="2">
    <source>
        <dbReference type="ARBA" id="ARBA00010712"/>
    </source>
</evidence>
<name>A0A157SUK7_9BORD</name>
<evidence type="ECO:0000256" key="4">
    <source>
        <dbReference type="ARBA" id="ARBA00017935"/>
    </source>
</evidence>
<dbReference type="Gene3D" id="3.40.630.30">
    <property type="match status" value="1"/>
</dbReference>
<dbReference type="NCBIfam" id="TIGR02406">
    <property type="entry name" value="ectoine_EctA"/>
    <property type="match status" value="1"/>
</dbReference>
<comment type="catalytic activity">
    <reaction evidence="7 8">
        <text>L-2,4-diaminobutanoate + acetyl-CoA = (2S)-4-acetamido-2-aminobutanoate + CoA + H(+)</text>
        <dbReference type="Rhea" id="RHEA:16901"/>
        <dbReference type="ChEBI" id="CHEBI:15378"/>
        <dbReference type="ChEBI" id="CHEBI:57287"/>
        <dbReference type="ChEBI" id="CHEBI:57288"/>
        <dbReference type="ChEBI" id="CHEBI:58761"/>
        <dbReference type="ChEBI" id="CHEBI:58929"/>
        <dbReference type="EC" id="2.3.1.178"/>
    </reaction>
</comment>
<dbReference type="OrthoDB" id="2436196at2"/>
<dbReference type="PROSITE" id="PS51186">
    <property type="entry name" value="GNAT"/>
    <property type="match status" value="1"/>
</dbReference>
<evidence type="ECO:0000256" key="6">
    <source>
        <dbReference type="ARBA" id="ARBA00023315"/>
    </source>
</evidence>
<dbReference type="KEGG" id="btrm:SAMEA390648704059"/>
<evidence type="ECO:0000256" key="1">
    <source>
        <dbReference type="ARBA" id="ARBA00004978"/>
    </source>
</evidence>
<feature type="compositionally biased region" description="Polar residues" evidence="9">
    <location>
        <begin position="1"/>
        <end position="15"/>
    </location>
</feature>
<proteinExistence type="inferred from homology"/>
<comment type="function">
    <text evidence="8">Catalyzes the acetylation of L-2,4-diaminobutyrate (DABA) to gamma-N-acetyl-alpha,gamma-diaminobutyric acid (ADABA) with acetyl coenzyme A.</text>
</comment>
<evidence type="ECO:0000259" key="10">
    <source>
        <dbReference type="PROSITE" id="PS51186"/>
    </source>
</evidence>
<dbReference type="Proteomes" id="UP000076825">
    <property type="component" value="Chromosome 1"/>
</dbReference>
<comment type="similarity">
    <text evidence="2 8">Belongs to the acetyltransferase family. EctA subfamily.</text>
</comment>
<dbReference type="InterPro" id="IPR016181">
    <property type="entry name" value="Acyl_CoA_acyltransferase"/>
</dbReference>
<feature type="domain" description="N-acetyltransferase" evidence="10">
    <location>
        <begin position="28"/>
        <end position="183"/>
    </location>
</feature>
<accession>A0A157SUK7</accession>
<evidence type="ECO:0000256" key="8">
    <source>
        <dbReference type="RuleBase" id="RU365045"/>
    </source>
</evidence>
<reference evidence="11 12" key="1">
    <citation type="submission" date="2016-04" db="EMBL/GenBank/DDBJ databases">
        <authorList>
            <consortium name="Pathogen Informatics"/>
        </authorList>
    </citation>
    <scope>NUCLEOTIDE SEQUENCE [LARGE SCALE GENOMIC DNA]</scope>
    <source>
        <strain evidence="11 12">H044680328</strain>
    </source>
</reference>
<sequence>MRDSDIQYSTTTSPSPAALGAAPQEPRHHLRPPRLADGAAIHQLVAECPPLDLNSMYAYLLLCEHHGATCVVAESPGGSIDGFISAYQPPTRPDVLFVWQVAVHERARGQRLARAMLTELLRRDSLSQVRHLETTVGPDNQASRRTFAGLAAAMGAHIAEQPYFDRGVFGGADHDDEMLLKIGPFAPSSH</sequence>
<dbReference type="EC" id="2.3.1.178" evidence="3 8"/>
<keyword evidence="6 8" id="KW-0012">Acyltransferase</keyword>
<evidence type="ECO:0000256" key="3">
    <source>
        <dbReference type="ARBA" id="ARBA00012355"/>
    </source>
</evidence>
<dbReference type="GO" id="GO:0033816">
    <property type="term" value="F:diaminobutyrate acetyltransferase activity"/>
    <property type="evidence" value="ECO:0007669"/>
    <property type="project" value="UniProtKB-EC"/>
</dbReference>
<dbReference type="CDD" id="cd04301">
    <property type="entry name" value="NAT_SF"/>
    <property type="match status" value="1"/>
</dbReference>
<evidence type="ECO:0000313" key="11">
    <source>
        <dbReference type="EMBL" id="SAI74129.1"/>
    </source>
</evidence>
<dbReference type="PATRIC" id="fig|123899.6.peg.4056"/>
<evidence type="ECO:0000256" key="5">
    <source>
        <dbReference type="ARBA" id="ARBA00022679"/>
    </source>
</evidence>
<dbReference type="GO" id="GO:0019491">
    <property type="term" value="P:ectoine biosynthetic process"/>
    <property type="evidence" value="ECO:0007669"/>
    <property type="project" value="UniProtKB-UniPathway"/>
</dbReference>